<dbReference type="InterPro" id="IPR018378">
    <property type="entry name" value="C-type_lectin_CS"/>
</dbReference>
<evidence type="ECO:0000256" key="1">
    <source>
        <dbReference type="ARBA" id="ARBA00023157"/>
    </source>
</evidence>
<proteinExistence type="predicted"/>
<keyword evidence="1" id="KW-1015">Disulfide bond</keyword>
<dbReference type="AlphaFoldDB" id="A0A8S4A2E7"/>
<dbReference type="CDD" id="cd00037">
    <property type="entry name" value="CLECT"/>
    <property type="match status" value="1"/>
</dbReference>
<dbReference type="SUPFAM" id="SSF56436">
    <property type="entry name" value="C-type lectin-like"/>
    <property type="match status" value="1"/>
</dbReference>
<dbReference type="Pfam" id="PF00059">
    <property type="entry name" value="Lectin_C"/>
    <property type="match status" value="1"/>
</dbReference>
<feature type="non-terminal residue" evidence="4">
    <location>
        <position position="1"/>
    </location>
</feature>
<evidence type="ECO:0000256" key="2">
    <source>
        <dbReference type="SAM" id="SignalP"/>
    </source>
</evidence>
<comment type="caution">
    <text evidence="4">The sequence shown here is derived from an EMBL/GenBank/DDBJ whole genome shotgun (WGS) entry which is preliminary data.</text>
</comment>
<feature type="domain" description="C-type lectin" evidence="3">
    <location>
        <begin position="32"/>
        <end position="151"/>
    </location>
</feature>
<dbReference type="InterPro" id="IPR001304">
    <property type="entry name" value="C-type_lectin-like"/>
</dbReference>
<evidence type="ECO:0000259" key="3">
    <source>
        <dbReference type="PROSITE" id="PS50041"/>
    </source>
</evidence>
<sequence length="159" mass="17905">KLATLVLIFVMAAAFADGQPKASKCRVGWTYFGGSCYAFGDIPKTYDDAAAFCVTHGGYLAEVESVQENNWLINKLTASNFGSVWIGGSETLHRGTFLWVNSGNPLIFADWSFMQPIDPPGVYEDCLEMREQFSYKWNDFECNQLNRFVCEIRSQPLED</sequence>
<keyword evidence="5" id="KW-1185">Reference proteome</keyword>
<dbReference type="Gene3D" id="3.10.100.10">
    <property type="entry name" value="Mannose-Binding Protein A, subunit A"/>
    <property type="match status" value="1"/>
</dbReference>
<evidence type="ECO:0000313" key="5">
    <source>
        <dbReference type="Proteomes" id="UP000678393"/>
    </source>
</evidence>
<dbReference type="InterPro" id="IPR016187">
    <property type="entry name" value="CTDL_fold"/>
</dbReference>
<dbReference type="InterPro" id="IPR016186">
    <property type="entry name" value="C-type_lectin-like/link_sf"/>
</dbReference>
<dbReference type="Proteomes" id="UP000678393">
    <property type="component" value="Unassembled WGS sequence"/>
</dbReference>
<accession>A0A8S4A2E7</accession>
<dbReference type="SMART" id="SM00034">
    <property type="entry name" value="CLECT"/>
    <property type="match status" value="1"/>
</dbReference>
<reference evidence="4" key="1">
    <citation type="submission" date="2021-04" db="EMBL/GenBank/DDBJ databases">
        <authorList>
            <consortium name="Molecular Ecology Group"/>
        </authorList>
    </citation>
    <scope>NUCLEOTIDE SEQUENCE</scope>
</reference>
<dbReference type="InterPro" id="IPR050111">
    <property type="entry name" value="C-type_lectin/snaclec_domain"/>
</dbReference>
<dbReference type="OrthoDB" id="10047605at2759"/>
<feature type="chain" id="PRO_5035717265" description="C-type lectin domain-containing protein" evidence="2">
    <location>
        <begin position="19"/>
        <end position="159"/>
    </location>
</feature>
<protein>
    <recommendedName>
        <fullName evidence="3">C-type lectin domain-containing protein</fullName>
    </recommendedName>
</protein>
<organism evidence="4 5">
    <name type="scientific">Candidula unifasciata</name>
    <dbReference type="NCBI Taxonomy" id="100452"/>
    <lineage>
        <taxon>Eukaryota</taxon>
        <taxon>Metazoa</taxon>
        <taxon>Spiralia</taxon>
        <taxon>Lophotrochozoa</taxon>
        <taxon>Mollusca</taxon>
        <taxon>Gastropoda</taxon>
        <taxon>Heterobranchia</taxon>
        <taxon>Euthyneura</taxon>
        <taxon>Panpulmonata</taxon>
        <taxon>Eupulmonata</taxon>
        <taxon>Stylommatophora</taxon>
        <taxon>Helicina</taxon>
        <taxon>Helicoidea</taxon>
        <taxon>Geomitridae</taxon>
        <taxon>Candidula</taxon>
    </lineage>
</organism>
<dbReference type="PROSITE" id="PS00615">
    <property type="entry name" value="C_TYPE_LECTIN_1"/>
    <property type="match status" value="1"/>
</dbReference>
<evidence type="ECO:0000313" key="4">
    <source>
        <dbReference type="EMBL" id="CAG5132631.1"/>
    </source>
</evidence>
<keyword evidence="2" id="KW-0732">Signal</keyword>
<dbReference type="PROSITE" id="PS50041">
    <property type="entry name" value="C_TYPE_LECTIN_2"/>
    <property type="match status" value="1"/>
</dbReference>
<dbReference type="PANTHER" id="PTHR22803">
    <property type="entry name" value="MANNOSE, PHOSPHOLIPASE, LECTIN RECEPTOR RELATED"/>
    <property type="match status" value="1"/>
</dbReference>
<dbReference type="EMBL" id="CAJHNH020005545">
    <property type="protein sequence ID" value="CAG5132631.1"/>
    <property type="molecule type" value="Genomic_DNA"/>
</dbReference>
<name>A0A8S4A2E7_9EUPU</name>
<gene>
    <name evidence="4" type="ORF">CUNI_LOCUS18189</name>
</gene>
<feature type="signal peptide" evidence="2">
    <location>
        <begin position="1"/>
        <end position="18"/>
    </location>
</feature>